<comment type="caution">
    <text evidence="1">The sequence shown here is derived from an EMBL/GenBank/DDBJ whole genome shotgun (WGS) entry which is preliminary data.</text>
</comment>
<name>A0A9J5W1D9_SOLCO</name>
<protein>
    <submittedName>
        <fullName evidence="1">Uncharacterized protein</fullName>
    </submittedName>
</protein>
<gene>
    <name evidence="1" type="ORF">H5410_058949</name>
</gene>
<keyword evidence="2" id="KW-1185">Reference proteome</keyword>
<proteinExistence type="predicted"/>
<dbReference type="EMBL" id="JACXVP010000012">
    <property type="protein sequence ID" value="KAG5569183.1"/>
    <property type="molecule type" value="Genomic_DNA"/>
</dbReference>
<dbReference type="AlphaFoldDB" id="A0A9J5W1D9"/>
<reference evidence="1 2" key="1">
    <citation type="submission" date="2020-09" db="EMBL/GenBank/DDBJ databases">
        <title>De no assembly of potato wild relative species, Solanum commersonii.</title>
        <authorList>
            <person name="Cho K."/>
        </authorList>
    </citation>
    <scope>NUCLEOTIDE SEQUENCE [LARGE SCALE GENOMIC DNA]</scope>
    <source>
        <strain evidence="1">LZ3.2</strain>
        <tissue evidence="1">Leaf</tissue>
    </source>
</reference>
<evidence type="ECO:0000313" key="1">
    <source>
        <dbReference type="EMBL" id="KAG5569183.1"/>
    </source>
</evidence>
<evidence type="ECO:0000313" key="2">
    <source>
        <dbReference type="Proteomes" id="UP000824120"/>
    </source>
</evidence>
<sequence length="61" mass="7082">MTTEIRITKISMDYSTRKWAKRGVYTLRGSFDLGNWPIFSSCPIGSITKVLTDIHEKFQQK</sequence>
<accession>A0A9J5W1D9</accession>
<organism evidence="1 2">
    <name type="scientific">Solanum commersonii</name>
    <name type="common">Commerson's wild potato</name>
    <name type="synonym">Commerson's nightshade</name>
    <dbReference type="NCBI Taxonomy" id="4109"/>
    <lineage>
        <taxon>Eukaryota</taxon>
        <taxon>Viridiplantae</taxon>
        <taxon>Streptophyta</taxon>
        <taxon>Embryophyta</taxon>
        <taxon>Tracheophyta</taxon>
        <taxon>Spermatophyta</taxon>
        <taxon>Magnoliopsida</taxon>
        <taxon>eudicotyledons</taxon>
        <taxon>Gunneridae</taxon>
        <taxon>Pentapetalae</taxon>
        <taxon>asterids</taxon>
        <taxon>lamiids</taxon>
        <taxon>Solanales</taxon>
        <taxon>Solanaceae</taxon>
        <taxon>Solanoideae</taxon>
        <taxon>Solaneae</taxon>
        <taxon>Solanum</taxon>
    </lineage>
</organism>
<dbReference type="Proteomes" id="UP000824120">
    <property type="component" value="Chromosome 12"/>
</dbReference>